<sequence>MDTTQDLHVRRHKYVNPHKNNAAISDDHEGYANLLAFIKHAVGSNCKLEMFTINLGIHILRHHLKKEFSTDKSCNLENQQFYCSALVAQGLHLGIMKQEINPDELMPNSYALPSHHARSFSRVLQPGQSYSEPQVLVQKGNHLASVVELSCFATVSLAASSLAFQLLLSAS</sequence>
<proteinExistence type="predicted"/>
<name>A0A9N8E2M7_9STRA</name>
<keyword evidence="2" id="KW-1185">Reference proteome</keyword>
<gene>
    <name evidence="1" type="ORF">SEMRO_483_G151960.1</name>
</gene>
<dbReference type="AlphaFoldDB" id="A0A9N8E2M7"/>
<dbReference type="EMBL" id="CAICTM010000482">
    <property type="protein sequence ID" value="CAB9511396.1"/>
    <property type="molecule type" value="Genomic_DNA"/>
</dbReference>
<evidence type="ECO:0000313" key="2">
    <source>
        <dbReference type="Proteomes" id="UP001153069"/>
    </source>
</evidence>
<evidence type="ECO:0000313" key="1">
    <source>
        <dbReference type="EMBL" id="CAB9511396.1"/>
    </source>
</evidence>
<protein>
    <submittedName>
        <fullName evidence="1">Uncharacterized protein</fullName>
    </submittedName>
</protein>
<comment type="caution">
    <text evidence="1">The sequence shown here is derived from an EMBL/GenBank/DDBJ whole genome shotgun (WGS) entry which is preliminary data.</text>
</comment>
<reference evidence="1" key="1">
    <citation type="submission" date="2020-06" db="EMBL/GenBank/DDBJ databases">
        <authorList>
            <consortium name="Plant Systems Biology data submission"/>
        </authorList>
    </citation>
    <scope>NUCLEOTIDE SEQUENCE</scope>
    <source>
        <strain evidence="1">D6</strain>
    </source>
</reference>
<dbReference type="Proteomes" id="UP001153069">
    <property type="component" value="Unassembled WGS sequence"/>
</dbReference>
<accession>A0A9N8E2M7</accession>
<organism evidence="1 2">
    <name type="scientific">Seminavis robusta</name>
    <dbReference type="NCBI Taxonomy" id="568900"/>
    <lineage>
        <taxon>Eukaryota</taxon>
        <taxon>Sar</taxon>
        <taxon>Stramenopiles</taxon>
        <taxon>Ochrophyta</taxon>
        <taxon>Bacillariophyta</taxon>
        <taxon>Bacillariophyceae</taxon>
        <taxon>Bacillariophycidae</taxon>
        <taxon>Naviculales</taxon>
        <taxon>Naviculaceae</taxon>
        <taxon>Seminavis</taxon>
    </lineage>
</organism>